<keyword evidence="2" id="KW-1185">Reference proteome</keyword>
<dbReference type="OrthoDB" id="10568659at2759"/>
<dbReference type="RefSeq" id="XP_016622847.1">
    <property type="nucleotide sequence ID" value="XM_016760997.1"/>
</dbReference>
<reference evidence="1" key="1">
    <citation type="submission" date="2015-01" db="EMBL/GenBank/DDBJ databases">
        <title>The Genome Sequence of Cladophialophora bantiana CBS 173.52.</title>
        <authorList>
            <consortium name="The Broad Institute Genomics Platform"/>
            <person name="Cuomo C."/>
            <person name="de Hoog S."/>
            <person name="Gorbushina A."/>
            <person name="Stielow B."/>
            <person name="Teixiera M."/>
            <person name="Abouelleil A."/>
            <person name="Chapman S.B."/>
            <person name="Priest M."/>
            <person name="Young S.K."/>
            <person name="Wortman J."/>
            <person name="Nusbaum C."/>
            <person name="Birren B."/>
        </authorList>
    </citation>
    <scope>NUCLEOTIDE SEQUENCE [LARGE SCALE GENOMIC DNA]</scope>
    <source>
        <strain evidence="1">CBS 173.52</strain>
    </source>
</reference>
<dbReference type="VEuPathDB" id="FungiDB:Z519_03245"/>
<evidence type="ECO:0000313" key="2">
    <source>
        <dbReference type="Proteomes" id="UP000053789"/>
    </source>
</evidence>
<dbReference type="EMBL" id="KN846983">
    <property type="protein sequence ID" value="KIW96178.1"/>
    <property type="molecule type" value="Genomic_DNA"/>
</dbReference>
<sequence>MGCMFSKKVRKEAEEEWLPPPIVFPTPPIRVRPPFEPLPIRLPEIGPNGEPPLRAIPVPAWRRRPADQCLYHLRYELGSDDSLVCECHAARRTAMPRNPRYPGLLWGT</sequence>
<name>A0A0D2HRR1_CLAB1</name>
<dbReference type="AlphaFoldDB" id="A0A0D2HRR1"/>
<accession>A0A0D2HRR1</accession>
<gene>
    <name evidence="1" type="ORF">Z519_03245</name>
</gene>
<dbReference type="HOGENOM" id="CLU_2196659_0_0_1"/>
<proteinExistence type="predicted"/>
<protein>
    <submittedName>
        <fullName evidence="1">Uncharacterized protein</fullName>
    </submittedName>
</protein>
<organism evidence="1 2">
    <name type="scientific">Cladophialophora bantiana (strain ATCC 10958 / CBS 173.52 / CDC B-1940 / NIH 8579)</name>
    <name type="common">Xylohypha bantiana</name>
    <dbReference type="NCBI Taxonomy" id="1442370"/>
    <lineage>
        <taxon>Eukaryota</taxon>
        <taxon>Fungi</taxon>
        <taxon>Dikarya</taxon>
        <taxon>Ascomycota</taxon>
        <taxon>Pezizomycotina</taxon>
        <taxon>Eurotiomycetes</taxon>
        <taxon>Chaetothyriomycetidae</taxon>
        <taxon>Chaetothyriales</taxon>
        <taxon>Herpotrichiellaceae</taxon>
        <taxon>Cladophialophora</taxon>
    </lineage>
</organism>
<evidence type="ECO:0000313" key="1">
    <source>
        <dbReference type="EMBL" id="KIW96178.1"/>
    </source>
</evidence>
<dbReference type="Proteomes" id="UP000053789">
    <property type="component" value="Unassembled WGS sequence"/>
</dbReference>
<dbReference type="GeneID" id="27696173"/>